<evidence type="ECO:0000256" key="4">
    <source>
        <dbReference type="ARBA" id="ARBA00023163"/>
    </source>
</evidence>
<keyword evidence="2" id="KW-0805">Transcription regulation</keyword>
<evidence type="ECO:0000313" key="8">
    <source>
        <dbReference type="EMBL" id="MED6183541.1"/>
    </source>
</evidence>
<dbReference type="CDD" id="cd00018">
    <property type="entry name" value="AP2"/>
    <property type="match status" value="1"/>
</dbReference>
<evidence type="ECO:0000256" key="1">
    <source>
        <dbReference type="ARBA" id="ARBA00004123"/>
    </source>
</evidence>
<keyword evidence="4" id="KW-0804">Transcription</keyword>
<feature type="region of interest" description="Disordered" evidence="6">
    <location>
        <begin position="1"/>
        <end position="47"/>
    </location>
</feature>
<feature type="compositionally biased region" description="Low complexity" evidence="6">
    <location>
        <begin position="185"/>
        <end position="205"/>
    </location>
</feature>
<feature type="region of interest" description="Disordered" evidence="6">
    <location>
        <begin position="180"/>
        <end position="209"/>
    </location>
</feature>
<evidence type="ECO:0000259" key="7">
    <source>
        <dbReference type="PROSITE" id="PS51032"/>
    </source>
</evidence>
<comment type="subcellular location">
    <subcellularLocation>
        <location evidence="1">Nucleus</location>
    </subcellularLocation>
</comment>
<keyword evidence="5" id="KW-0539">Nucleus</keyword>
<proteinExistence type="predicted"/>
<evidence type="ECO:0000256" key="2">
    <source>
        <dbReference type="ARBA" id="ARBA00023015"/>
    </source>
</evidence>
<evidence type="ECO:0000256" key="6">
    <source>
        <dbReference type="SAM" id="MobiDB-lite"/>
    </source>
</evidence>
<keyword evidence="3" id="KW-0238">DNA-binding</keyword>
<feature type="domain" description="AP2/ERF" evidence="7">
    <location>
        <begin position="89"/>
        <end position="146"/>
    </location>
</feature>
<dbReference type="Pfam" id="PF00847">
    <property type="entry name" value="AP2"/>
    <property type="match status" value="1"/>
</dbReference>
<dbReference type="InterPro" id="IPR001471">
    <property type="entry name" value="AP2/ERF_dom"/>
</dbReference>
<accession>A0ABU6WC83</accession>
<name>A0ABU6WC83_9FABA</name>
<gene>
    <name evidence="8" type="ORF">PIB30_038767</name>
</gene>
<dbReference type="PANTHER" id="PTHR31194:SF140">
    <property type="entry name" value="ETHYLENE-RESPONSIVE TRANSCRIPTION FACTOR CRF2"/>
    <property type="match status" value="1"/>
</dbReference>
<dbReference type="SMART" id="SM00380">
    <property type="entry name" value="AP2"/>
    <property type="match status" value="1"/>
</dbReference>
<dbReference type="InterPro" id="IPR036955">
    <property type="entry name" value="AP2/ERF_dom_sf"/>
</dbReference>
<evidence type="ECO:0000256" key="3">
    <source>
        <dbReference type="ARBA" id="ARBA00023125"/>
    </source>
</evidence>
<dbReference type="Proteomes" id="UP001341840">
    <property type="component" value="Unassembled WGS sequence"/>
</dbReference>
<comment type="caution">
    <text evidence="8">The sequence shown here is derived from an EMBL/GenBank/DDBJ whole genome shotgun (WGS) entry which is preliminary data.</text>
</comment>
<evidence type="ECO:0000313" key="9">
    <source>
        <dbReference type="Proteomes" id="UP001341840"/>
    </source>
</evidence>
<dbReference type="Gene3D" id="3.30.730.10">
    <property type="entry name" value="AP2/ERF domain"/>
    <property type="match status" value="1"/>
</dbReference>
<protein>
    <recommendedName>
        <fullName evidence="7">AP2/ERF domain-containing protein</fullName>
    </recommendedName>
</protein>
<sequence length="329" mass="36901">MPAPPPNYTHRTKHTHPRLVRITVTDADATDSSSDEAESSTPHRRPRKLVNEILIEPCAVLPRKRTKKSSTPSGKPKAPAIRRQHSGRKFRGVRQRPWGKWAAEIRDPSRRVRLWLGTYDTAEEAAMVYDNAAIKLRGPDALTNFITPPPTTTPENNNNNININNKNKTEAPTVVVNGYSSGEESQSANINHSHSHSHSNSNSQNLFSPTSVLHHHHNQCCYSLSEEGTESVTGKEDEYSSVSENIKVKSEEDDSSFLHIPSDVLFDFEGCSSSLVVPDVFDENNLFADDFSLLTSCEDFDFGFKSWHREDDFFQDITDLFPSDPLLAL</sequence>
<dbReference type="SUPFAM" id="SSF54171">
    <property type="entry name" value="DNA-binding domain"/>
    <property type="match status" value="1"/>
</dbReference>
<feature type="compositionally biased region" description="Basic residues" evidence="6">
    <location>
        <begin position="80"/>
        <end position="94"/>
    </location>
</feature>
<keyword evidence="9" id="KW-1185">Reference proteome</keyword>
<dbReference type="InterPro" id="IPR050913">
    <property type="entry name" value="AP2/ERF_ERF"/>
</dbReference>
<feature type="compositionally biased region" description="Low complexity" evidence="6">
    <location>
        <begin position="69"/>
        <end position="79"/>
    </location>
</feature>
<dbReference type="PRINTS" id="PR00367">
    <property type="entry name" value="ETHRSPELEMNT"/>
</dbReference>
<organism evidence="8 9">
    <name type="scientific">Stylosanthes scabra</name>
    <dbReference type="NCBI Taxonomy" id="79078"/>
    <lineage>
        <taxon>Eukaryota</taxon>
        <taxon>Viridiplantae</taxon>
        <taxon>Streptophyta</taxon>
        <taxon>Embryophyta</taxon>
        <taxon>Tracheophyta</taxon>
        <taxon>Spermatophyta</taxon>
        <taxon>Magnoliopsida</taxon>
        <taxon>eudicotyledons</taxon>
        <taxon>Gunneridae</taxon>
        <taxon>Pentapetalae</taxon>
        <taxon>rosids</taxon>
        <taxon>fabids</taxon>
        <taxon>Fabales</taxon>
        <taxon>Fabaceae</taxon>
        <taxon>Papilionoideae</taxon>
        <taxon>50 kb inversion clade</taxon>
        <taxon>dalbergioids sensu lato</taxon>
        <taxon>Dalbergieae</taxon>
        <taxon>Pterocarpus clade</taxon>
        <taxon>Stylosanthes</taxon>
    </lineage>
</organism>
<feature type="region of interest" description="Disordered" evidence="6">
    <location>
        <begin position="62"/>
        <end position="95"/>
    </location>
</feature>
<evidence type="ECO:0000256" key="5">
    <source>
        <dbReference type="ARBA" id="ARBA00023242"/>
    </source>
</evidence>
<feature type="compositionally biased region" description="Basic residues" evidence="6">
    <location>
        <begin position="10"/>
        <end position="19"/>
    </location>
</feature>
<dbReference type="PROSITE" id="PS51032">
    <property type="entry name" value="AP2_ERF"/>
    <property type="match status" value="1"/>
</dbReference>
<reference evidence="8 9" key="1">
    <citation type="journal article" date="2023" name="Plants (Basel)">
        <title>Bridging the Gap: Combining Genomics and Transcriptomics Approaches to Understand Stylosanthes scabra, an Orphan Legume from the Brazilian Caatinga.</title>
        <authorList>
            <person name="Ferreira-Neto J.R.C."/>
            <person name="da Silva M.D."/>
            <person name="Binneck E."/>
            <person name="de Melo N.F."/>
            <person name="da Silva R.H."/>
            <person name="de Melo A.L.T.M."/>
            <person name="Pandolfi V."/>
            <person name="Bustamante F.O."/>
            <person name="Brasileiro-Vidal A.C."/>
            <person name="Benko-Iseppon A.M."/>
        </authorList>
    </citation>
    <scope>NUCLEOTIDE SEQUENCE [LARGE SCALE GENOMIC DNA]</scope>
    <source>
        <tissue evidence="8">Leaves</tissue>
    </source>
</reference>
<dbReference type="EMBL" id="JASCZI010181444">
    <property type="protein sequence ID" value="MED6183541.1"/>
    <property type="molecule type" value="Genomic_DNA"/>
</dbReference>
<dbReference type="InterPro" id="IPR016177">
    <property type="entry name" value="DNA-bd_dom_sf"/>
</dbReference>
<dbReference type="PANTHER" id="PTHR31194">
    <property type="entry name" value="SHN SHINE , DNA BINDING / TRANSCRIPTION FACTOR"/>
    <property type="match status" value="1"/>
</dbReference>